<protein>
    <recommendedName>
        <fullName evidence="3">5-carboxymethyl-2-hydroxymuconate isomerase</fullName>
    </recommendedName>
</protein>
<dbReference type="KEGG" id="mmed:Mame_00356"/>
<reference evidence="1 2" key="1">
    <citation type="submission" date="2017-03" db="EMBL/GenBank/DDBJ databases">
        <title>Foreign affairs: Plasmid Transfer between Roseobacters and Rhizobia.</title>
        <authorList>
            <person name="Bartling P."/>
            <person name="Bunk B."/>
            <person name="Overmann J."/>
            <person name="Brinkmann H."/>
            <person name="Petersen J."/>
        </authorList>
    </citation>
    <scope>NUCLEOTIDE SEQUENCE [LARGE SCALE GENOMIC DNA]</scope>
    <source>
        <strain evidence="1 2">MACL11</strain>
    </source>
</reference>
<evidence type="ECO:0000313" key="1">
    <source>
        <dbReference type="EMBL" id="AQZ49739.1"/>
    </source>
</evidence>
<accession>A0A1U9YWD1</accession>
<dbReference type="RefSeq" id="WP_018064648.1">
    <property type="nucleotide sequence ID" value="NZ_AQWH01000008.1"/>
</dbReference>
<dbReference type="STRING" id="1122214.Mame_00356"/>
<evidence type="ECO:0000313" key="2">
    <source>
        <dbReference type="Proteomes" id="UP000191135"/>
    </source>
</evidence>
<keyword evidence="2" id="KW-1185">Reference proteome</keyword>
<sequence>MPNVKIFIDEAQYGAARDGLAAFLPDMRTSLCSSLSVGNEAFQLAIIPVLGMPDQPQINVELFLLERPDRTRAMVTEVAGQLREQIGHATGQSVAVRIAMLDPETYVALK</sequence>
<dbReference type="EMBL" id="CP020330">
    <property type="protein sequence ID" value="AQZ49739.1"/>
    <property type="molecule type" value="Genomic_DNA"/>
</dbReference>
<evidence type="ECO:0008006" key="3">
    <source>
        <dbReference type="Google" id="ProtNLM"/>
    </source>
</evidence>
<organism evidence="1 2">
    <name type="scientific">Martelella mediterranea DSM 17316</name>
    <dbReference type="NCBI Taxonomy" id="1122214"/>
    <lineage>
        <taxon>Bacteria</taxon>
        <taxon>Pseudomonadati</taxon>
        <taxon>Pseudomonadota</taxon>
        <taxon>Alphaproteobacteria</taxon>
        <taxon>Hyphomicrobiales</taxon>
        <taxon>Aurantimonadaceae</taxon>
        <taxon>Martelella</taxon>
    </lineage>
</organism>
<dbReference type="OrthoDB" id="7774694at2"/>
<dbReference type="Proteomes" id="UP000191135">
    <property type="component" value="Chromosome"/>
</dbReference>
<dbReference type="AlphaFoldDB" id="A0A1U9YWD1"/>
<dbReference type="eggNOG" id="ENOG5034830">
    <property type="taxonomic scope" value="Bacteria"/>
</dbReference>
<proteinExistence type="predicted"/>
<gene>
    <name evidence="1" type="ORF">Mame_00356</name>
</gene>
<name>A0A1U9YWD1_9HYPH</name>